<dbReference type="PANTHER" id="PTHR30441:SF4">
    <property type="entry name" value="PROTEIN ASMA"/>
    <property type="match status" value="1"/>
</dbReference>
<dbReference type="InterPro" id="IPR007844">
    <property type="entry name" value="AsmA"/>
</dbReference>
<dbReference type="Proteomes" id="UP000013243">
    <property type="component" value="Chromosome"/>
</dbReference>
<dbReference type="AlphaFoldDB" id="A0A1B1A3N1"/>
<accession>A0A1B1A3N1</accession>
<dbReference type="GO" id="GO:0005886">
    <property type="term" value="C:plasma membrane"/>
    <property type="evidence" value="ECO:0007669"/>
    <property type="project" value="TreeGrafter"/>
</dbReference>
<dbReference type="Pfam" id="PF05170">
    <property type="entry name" value="AsmA"/>
    <property type="match status" value="2"/>
</dbReference>
<evidence type="ECO:0000313" key="4">
    <source>
        <dbReference type="Proteomes" id="UP000013243"/>
    </source>
</evidence>
<dbReference type="RefSeq" id="WP_005614488.1">
    <property type="nucleotide sequence ID" value="NZ_CP015230.1"/>
</dbReference>
<evidence type="ECO:0000313" key="3">
    <source>
        <dbReference type="EMBL" id="ANP41118.1"/>
    </source>
</evidence>
<reference evidence="3 4" key="1">
    <citation type="journal article" date="2016" name="ISME J.">
        <title>Global occurrence and heterogeneity of the Roseobacter-clade species Ruegeria mobilis.</title>
        <authorList>
            <person name="Sonnenschein E."/>
            <person name="Gram L."/>
        </authorList>
    </citation>
    <scope>NUCLEOTIDE SEQUENCE [LARGE SCALE GENOMIC DNA]</scope>
    <source>
        <strain evidence="3 4">F1926</strain>
    </source>
</reference>
<evidence type="ECO:0000259" key="2">
    <source>
        <dbReference type="Pfam" id="PF05170"/>
    </source>
</evidence>
<dbReference type="KEGG" id="rmb:K529_010120"/>
<feature type="domain" description="AsmA" evidence="2">
    <location>
        <begin position="352"/>
        <end position="529"/>
    </location>
</feature>
<evidence type="ECO:0000256" key="1">
    <source>
        <dbReference type="SAM" id="Phobius"/>
    </source>
</evidence>
<dbReference type="InterPro" id="IPR052894">
    <property type="entry name" value="AsmA-related"/>
</dbReference>
<gene>
    <name evidence="3" type="ORF">K529_010120</name>
</gene>
<dbReference type="PANTHER" id="PTHR30441">
    <property type="entry name" value="DUF748 DOMAIN-CONTAINING PROTEIN"/>
    <property type="match status" value="1"/>
</dbReference>
<keyword evidence="1" id="KW-0472">Membrane</keyword>
<dbReference type="OrthoDB" id="5439561at2"/>
<dbReference type="STRING" id="1265309.K529_010120"/>
<dbReference type="EMBL" id="CP015230">
    <property type="protein sequence ID" value="ANP41118.1"/>
    <property type="molecule type" value="Genomic_DNA"/>
</dbReference>
<name>A0A1B1A3N1_9RHOB</name>
<dbReference type="GO" id="GO:0090313">
    <property type="term" value="P:regulation of protein targeting to membrane"/>
    <property type="evidence" value="ECO:0007669"/>
    <property type="project" value="TreeGrafter"/>
</dbReference>
<protein>
    <submittedName>
        <fullName evidence="3">Cell envelope biogenesis protein AsmA</fullName>
    </submittedName>
</protein>
<dbReference type="GeneID" id="28250190"/>
<keyword evidence="1" id="KW-1133">Transmembrane helix</keyword>
<organism evidence="3 4">
    <name type="scientific">Tritonibacter mobilis F1926</name>
    <dbReference type="NCBI Taxonomy" id="1265309"/>
    <lineage>
        <taxon>Bacteria</taxon>
        <taxon>Pseudomonadati</taxon>
        <taxon>Pseudomonadota</taxon>
        <taxon>Alphaproteobacteria</taxon>
        <taxon>Rhodobacterales</taxon>
        <taxon>Paracoccaceae</taxon>
        <taxon>Tritonibacter</taxon>
    </lineage>
</organism>
<keyword evidence="1" id="KW-0812">Transmembrane</keyword>
<feature type="transmembrane region" description="Helical" evidence="1">
    <location>
        <begin position="7"/>
        <end position="27"/>
    </location>
</feature>
<sequence>MRLILRILSAIVITVAVGIAILTFLPGQKIAELAAQQIEKQTGRQVVFGGDVRFSFWPTLGIQADNVAFANADWAGPEPLLTAGRLTIGVDAADLIRGDIRITELTAIIPHLNLETREDGIGNWVFEGGSSDAPADGAATETGGDEASFAIEAVTLNGASLRYAPFGQDVIEMNQVDLSLKWPDPNGTANVDLTLRPAGKPVRLQGEVGRFKSFLLGEVTSIGMSLTAEASKARFDGLADLTGAFDGRITGASEDTRALMAALGMEPVEIPRGLGRKVLFAADTTYTPDGRISLRDLSLSLDENALRGGADLNLGASPMQITAALKGEVLDFSALDAPGTTTGGAGGGSEASSQEWSTDPIDASMLGLVDGQISLDVQGLKTSSVTLGPSRLTLKIERARAVLSFLPVQAFGGSLQGDLIANNRNGLSVAGKLQFANIEMREALGQLAGYDKLNGEALGTLEFLGVGNSIDQIMRSLDGKGNVELGKGFFTGFDLQAIMDSNGGNGGTTIFEGLSASFTMADGTLRNDDLRAALKVLKAEGEGRVGLGAQDLDYTFTPTAFASETSSGVSVPVRIRGSWFDPEIKPDLSKLVQPKLDEAEEKAKQAVRDKLSEELGVPVETKEDVNDALKRRVEEEARKQLLKFLGGN</sequence>
<proteinExistence type="predicted"/>
<feature type="domain" description="AsmA" evidence="2">
    <location>
        <begin position="7"/>
        <end position="164"/>
    </location>
</feature>